<dbReference type="EMBL" id="JAHUVW010000004">
    <property type="protein sequence ID" value="MBV7674110.1"/>
    <property type="molecule type" value="Genomic_DNA"/>
</dbReference>
<reference evidence="1 2" key="1">
    <citation type="submission" date="2021-07" db="EMBL/GenBank/DDBJ databases">
        <title>Sequencing Streptomyces halstedii LGO-A4 genome an citrus endophytic actinomycete.</title>
        <authorList>
            <person name="Samborskyy M."/>
            <person name="Scott N."/>
            <person name="Deglau R."/>
            <person name="Dickens S."/>
            <person name="Oliveira L.G."/>
        </authorList>
    </citation>
    <scope>NUCLEOTIDE SEQUENCE [LARGE SCALE GENOMIC DNA]</scope>
    <source>
        <strain evidence="1 2">LGO-A4</strain>
    </source>
</reference>
<dbReference type="GO" id="GO:0005524">
    <property type="term" value="F:ATP binding"/>
    <property type="evidence" value="ECO:0007669"/>
    <property type="project" value="UniProtKB-KW"/>
</dbReference>
<evidence type="ECO:0000313" key="2">
    <source>
        <dbReference type="Proteomes" id="UP000735541"/>
    </source>
</evidence>
<dbReference type="InterPro" id="IPR027417">
    <property type="entry name" value="P-loop_NTPase"/>
</dbReference>
<keyword evidence="1" id="KW-0067">ATP-binding</keyword>
<name>A0ABS6U0R7_STRHA</name>
<dbReference type="Proteomes" id="UP000735541">
    <property type="component" value="Unassembled WGS sequence"/>
</dbReference>
<keyword evidence="2" id="KW-1185">Reference proteome</keyword>
<proteinExistence type="predicted"/>
<sequence length="334" mass="36311">MKTIVTGTMQPLDTTIPDPALIVMIGASGSGKTTLARSWPATQVLELDAFRAMVCDQAGDQLATEAAVTVMRAALKARMARRLTTVISDTNTDTRVRKSLIDAARAHGVPVVALLVATPADVCVRRQAVREPDRAVPEDVVRRQHADTVAAFPNLRGEGFDHIVFADNIHRLEPLLKRASDARRRDMGWDGGNGLGPLLLVRRVFGDDVLPLWTWRDGSDLAGGDRVGEIRLGKDRLVLALRMNVDDEGDFGFDLLVCCPYDGECDARAWQPVHSVTDLLVAHTSGRPHPDTVCTVHGGPNDVDQEADDHAAGMDDDPYGRADLEEQYAAAVRE</sequence>
<dbReference type="Gene3D" id="3.40.50.300">
    <property type="entry name" value="P-loop containing nucleotide triphosphate hydrolases"/>
    <property type="match status" value="1"/>
</dbReference>
<dbReference type="SUPFAM" id="SSF52540">
    <property type="entry name" value="P-loop containing nucleoside triphosphate hydrolases"/>
    <property type="match status" value="1"/>
</dbReference>
<evidence type="ECO:0000313" key="1">
    <source>
        <dbReference type="EMBL" id="MBV7674110.1"/>
    </source>
</evidence>
<dbReference type="PANTHER" id="PTHR12435">
    <property type="match status" value="1"/>
</dbReference>
<organism evidence="1 2">
    <name type="scientific">Streptomyces halstedii</name>
    <dbReference type="NCBI Taxonomy" id="1944"/>
    <lineage>
        <taxon>Bacteria</taxon>
        <taxon>Bacillati</taxon>
        <taxon>Actinomycetota</taxon>
        <taxon>Actinomycetes</taxon>
        <taxon>Kitasatosporales</taxon>
        <taxon>Streptomycetaceae</taxon>
        <taxon>Streptomyces</taxon>
    </lineage>
</organism>
<accession>A0ABS6U0R7</accession>
<protein>
    <submittedName>
        <fullName evidence="1">ATP-binding protein</fullName>
    </submittedName>
</protein>
<comment type="caution">
    <text evidence="1">The sequence shown here is derived from an EMBL/GenBank/DDBJ whole genome shotgun (WGS) entry which is preliminary data.</text>
</comment>
<dbReference type="RefSeq" id="WP_228873829.1">
    <property type="nucleotide sequence ID" value="NZ_JAHUVW010000004.1"/>
</dbReference>
<keyword evidence="1" id="KW-0547">Nucleotide-binding</keyword>
<dbReference type="Pfam" id="PF13671">
    <property type="entry name" value="AAA_33"/>
    <property type="match status" value="1"/>
</dbReference>
<gene>
    <name evidence="1" type="ORF">STHAL_32200</name>
</gene>